<gene>
    <name evidence="1" type="ORF">Vbra_9911</name>
</gene>
<accession>A0A0G4GEJ9</accession>
<dbReference type="EMBL" id="CDMY01000643">
    <property type="protein sequence ID" value="CEM27801.1"/>
    <property type="molecule type" value="Genomic_DNA"/>
</dbReference>
<sequence>MTQQARQSQRPALDEHLARLFELQTKVGEQLVHVQQMDPAGIARQTCSSVAVGLQRQLAAAMTAAADALTQTSAALSTASDLTKTLDDRRREKEGALFCLVRESGKQPTFEGPAALRMSREELSHLFGHLQPWELSNIRLAIGNKVFLQAAKQYRHIEIVSSEPSVRRMWSRMPLAVAFEWGARMPHLKTIAVRHPPFHPDWCSSVLAEMVGGHAKVRMELYATRRAEAEREGRQPPKEEGTLESISFVNAPQDGNARCLPPRLPAPPGFSTPEPTALPPVLHALTSLSGLHNSHCVVFDTHSWQMPSLRQVQGDLVGEIFTCDFIKTSECLESLDLGRIRPAKWAGILNGGRLAHLKRIGTVAVRGDATFGRDLDNLQGVLAAGGCRSLECVGFCFSDRTTSSIGEDTVASLNAIDRVRRSGVTTRTARFDMGPVSRVHTFNLELLRDCSAPSLSSRFVKDKIQHLARLAEAVVWSPPTDHLIAPTDISETAKELAAKLRFSNAVSLRICAVGDAVDAPVPAASSALWSPLTHLPDDAFPETLDELRPMDRVAHEAARQLLAAGKIKGVSSIVRSFAQEHVPASDVGALLHVIGGEKSMEKVDVKVSGEGGRLPWGDSPEAVPRIEQMSVFLTVPDVATAALFVHASLASCLKIRGLKQLGLRVFGHADAADRAHFADRMAALFPTRTMSCFRIAWDITTWERSVQVTAQRGTAGG</sequence>
<dbReference type="PhylomeDB" id="A0A0G4GEJ9"/>
<dbReference type="VEuPathDB" id="CryptoDB:Vbra_9911"/>
<dbReference type="Proteomes" id="UP000041254">
    <property type="component" value="Unassembled WGS sequence"/>
</dbReference>
<reference evidence="1 2" key="1">
    <citation type="submission" date="2014-11" db="EMBL/GenBank/DDBJ databases">
        <authorList>
            <person name="Zhu J."/>
            <person name="Qi W."/>
            <person name="Song R."/>
        </authorList>
    </citation>
    <scope>NUCLEOTIDE SEQUENCE [LARGE SCALE GENOMIC DNA]</scope>
</reference>
<protein>
    <submittedName>
        <fullName evidence="1">Uncharacterized protein</fullName>
    </submittedName>
</protein>
<dbReference type="InParanoid" id="A0A0G4GEJ9"/>
<organism evidence="1 2">
    <name type="scientific">Vitrella brassicaformis (strain CCMP3155)</name>
    <dbReference type="NCBI Taxonomy" id="1169540"/>
    <lineage>
        <taxon>Eukaryota</taxon>
        <taxon>Sar</taxon>
        <taxon>Alveolata</taxon>
        <taxon>Colpodellida</taxon>
        <taxon>Vitrellaceae</taxon>
        <taxon>Vitrella</taxon>
    </lineage>
</organism>
<proteinExistence type="predicted"/>
<evidence type="ECO:0000313" key="2">
    <source>
        <dbReference type="Proteomes" id="UP000041254"/>
    </source>
</evidence>
<keyword evidence="2" id="KW-1185">Reference proteome</keyword>
<dbReference type="AlphaFoldDB" id="A0A0G4GEJ9"/>
<name>A0A0G4GEJ9_VITBC</name>
<evidence type="ECO:0000313" key="1">
    <source>
        <dbReference type="EMBL" id="CEM27801.1"/>
    </source>
</evidence>